<dbReference type="GO" id="GO:0016788">
    <property type="term" value="F:hydrolase activity, acting on ester bonds"/>
    <property type="evidence" value="ECO:0007669"/>
    <property type="project" value="InterPro"/>
</dbReference>
<protein>
    <submittedName>
        <fullName evidence="5">Hydrolase TatD</fullName>
    </submittedName>
</protein>
<dbReference type="AlphaFoldDB" id="A0A2H0LY41"/>
<dbReference type="PANTHER" id="PTHR46124">
    <property type="entry name" value="D-AMINOACYL-TRNA DEACYLASE"/>
    <property type="match status" value="1"/>
</dbReference>
<evidence type="ECO:0000313" key="6">
    <source>
        <dbReference type="Proteomes" id="UP000229641"/>
    </source>
</evidence>
<comment type="similarity">
    <text evidence="1">Belongs to the metallo-dependent hydrolases superfamily. TatD-type hydrolase family.</text>
</comment>
<comment type="caution">
    <text evidence="5">The sequence shown here is derived from an EMBL/GenBank/DDBJ whole genome shotgun (WGS) entry which is preliminary data.</text>
</comment>
<feature type="binding site" evidence="4">
    <location>
        <position position="153"/>
    </location>
    <ligand>
        <name>a divalent metal cation</name>
        <dbReference type="ChEBI" id="CHEBI:60240"/>
        <label>2</label>
    </ligand>
</feature>
<feature type="binding site" evidence="4">
    <location>
        <position position="8"/>
    </location>
    <ligand>
        <name>a divalent metal cation</name>
        <dbReference type="ChEBI" id="CHEBI:60240"/>
        <label>1</label>
    </ligand>
</feature>
<dbReference type="InterPro" id="IPR018228">
    <property type="entry name" value="DNase_TatD-rel_CS"/>
</dbReference>
<dbReference type="NCBIfam" id="TIGR00010">
    <property type="entry name" value="YchF/TatD family DNA exonuclease"/>
    <property type="match status" value="1"/>
</dbReference>
<sequence length="256" mass="28943">MLIDTHCHLDFAEFSADRDEVLKRAQAAGVEYIINVASSLENSRAAVSLSNNYISIFSSAGIHPHDAKDFSKEALAEISELADNKRVVAIGEVGLDFYRNLSESYVQEEVFRKFINLAEDKNLPLIIHSRAADEDTLRVIKEERFKNMRAVVHCFSGSGQFLESCLELGFYISYTCNITYKKAHDLCELVKSTPLDKLMLETDAPYLSPEGFRGRRNEPMHIKLLAEKIAEIKEITFKEVADKTSENAKALFKLKI</sequence>
<dbReference type="GO" id="GO:0004536">
    <property type="term" value="F:DNA nuclease activity"/>
    <property type="evidence" value="ECO:0007669"/>
    <property type="project" value="InterPro"/>
</dbReference>
<dbReference type="Gene3D" id="3.20.20.140">
    <property type="entry name" value="Metal-dependent hydrolases"/>
    <property type="match status" value="1"/>
</dbReference>
<feature type="binding site" evidence="4">
    <location>
        <position position="203"/>
    </location>
    <ligand>
        <name>a divalent metal cation</name>
        <dbReference type="ChEBI" id="CHEBI:60240"/>
        <label>1</label>
    </ligand>
</feature>
<keyword evidence="3 5" id="KW-0378">Hydrolase</keyword>
<dbReference type="PANTHER" id="PTHR46124:SF2">
    <property type="entry name" value="D-AMINOACYL-TRNA DEACYLASE"/>
    <property type="match status" value="1"/>
</dbReference>
<dbReference type="Proteomes" id="UP000229641">
    <property type="component" value="Unassembled WGS sequence"/>
</dbReference>
<accession>A0A2H0LY41</accession>
<dbReference type="EMBL" id="PCWA01000096">
    <property type="protein sequence ID" value="PIQ88594.1"/>
    <property type="molecule type" value="Genomic_DNA"/>
</dbReference>
<dbReference type="PIRSF" id="PIRSF005902">
    <property type="entry name" value="DNase_TatD"/>
    <property type="match status" value="1"/>
</dbReference>
<organism evidence="5 6">
    <name type="scientific">Candidatus Ghiorseimicrobium undicola</name>
    <dbReference type="NCBI Taxonomy" id="1974746"/>
    <lineage>
        <taxon>Bacteria</taxon>
        <taxon>Pseudomonadati</taxon>
        <taxon>Candidatus Omnitrophota</taxon>
        <taxon>Candidatus Ghiorseimicrobium</taxon>
    </lineage>
</organism>
<dbReference type="CDD" id="cd01310">
    <property type="entry name" value="TatD_DNAse"/>
    <property type="match status" value="1"/>
</dbReference>
<dbReference type="Pfam" id="PF01026">
    <property type="entry name" value="TatD_DNase"/>
    <property type="match status" value="1"/>
</dbReference>
<dbReference type="PROSITE" id="PS01090">
    <property type="entry name" value="TATD_2"/>
    <property type="match status" value="1"/>
</dbReference>
<dbReference type="SUPFAM" id="SSF51556">
    <property type="entry name" value="Metallo-dependent hydrolases"/>
    <property type="match status" value="1"/>
</dbReference>
<name>A0A2H0LY41_9BACT</name>
<evidence type="ECO:0000256" key="2">
    <source>
        <dbReference type="ARBA" id="ARBA00022723"/>
    </source>
</evidence>
<dbReference type="InterPro" id="IPR032466">
    <property type="entry name" value="Metal_Hydrolase"/>
</dbReference>
<feature type="binding site" evidence="4">
    <location>
        <position position="128"/>
    </location>
    <ligand>
        <name>a divalent metal cation</name>
        <dbReference type="ChEBI" id="CHEBI:60240"/>
        <label>2</label>
    </ligand>
</feature>
<feature type="binding site" evidence="4">
    <location>
        <position position="6"/>
    </location>
    <ligand>
        <name>a divalent metal cation</name>
        <dbReference type="ChEBI" id="CHEBI:60240"/>
        <label>1</label>
    </ligand>
</feature>
<dbReference type="FunFam" id="3.20.20.140:FF:000005">
    <property type="entry name" value="TatD family hydrolase"/>
    <property type="match status" value="1"/>
</dbReference>
<dbReference type="PROSITE" id="PS01137">
    <property type="entry name" value="TATD_1"/>
    <property type="match status" value="1"/>
</dbReference>
<dbReference type="GO" id="GO:0046872">
    <property type="term" value="F:metal ion binding"/>
    <property type="evidence" value="ECO:0007669"/>
    <property type="project" value="UniProtKB-KW"/>
</dbReference>
<gene>
    <name evidence="5" type="ORF">COV72_07620</name>
</gene>
<reference evidence="5 6" key="1">
    <citation type="submission" date="2017-09" db="EMBL/GenBank/DDBJ databases">
        <title>Depth-based differentiation of microbial function through sediment-hosted aquifers and enrichment of novel symbionts in the deep terrestrial subsurface.</title>
        <authorList>
            <person name="Probst A.J."/>
            <person name="Ladd B."/>
            <person name="Jarett J.K."/>
            <person name="Geller-Mcgrath D.E."/>
            <person name="Sieber C.M."/>
            <person name="Emerson J.B."/>
            <person name="Anantharaman K."/>
            <person name="Thomas B.C."/>
            <person name="Malmstrom R."/>
            <person name="Stieglmeier M."/>
            <person name="Klingl A."/>
            <person name="Woyke T."/>
            <person name="Ryan C.M."/>
            <person name="Banfield J.F."/>
        </authorList>
    </citation>
    <scope>NUCLEOTIDE SEQUENCE [LARGE SCALE GENOMIC DNA]</scope>
    <source>
        <strain evidence="5">CG11_big_fil_rev_8_21_14_0_20_42_13</strain>
    </source>
</reference>
<evidence type="ECO:0000313" key="5">
    <source>
        <dbReference type="EMBL" id="PIQ88594.1"/>
    </source>
</evidence>
<dbReference type="InterPro" id="IPR001130">
    <property type="entry name" value="TatD-like"/>
</dbReference>
<feature type="binding site" evidence="4">
    <location>
        <position position="92"/>
    </location>
    <ligand>
        <name>a divalent metal cation</name>
        <dbReference type="ChEBI" id="CHEBI:60240"/>
        <label>1</label>
    </ligand>
</feature>
<dbReference type="PROSITE" id="PS01091">
    <property type="entry name" value="TATD_3"/>
    <property type="match status" value="1"/>
</dbReference>
<proteinExistence type="inferred from homology"/>
<keyword evidence="2 4" id="KW-0479">Metal-binding</keyword>
<evidence type="ECO:0000256" key="1">
    <source>
        <dbReference type="ARBA" id="ARBA00009275"/>
    </source>
</evidence>
<dbReference type="InterPro" id="IPR015991">
    <property type="entry name" value="TatD/YcfH-like"/>
</dbReference>
<evidence type="ECO:0000256" key="3">
    <source>
        <dbReference type="ARBA" id="ARBA00022801"/>
    </source>
</evidence>
<evidence type="ECO:0000256" key="4">
    <source>
        <dbReference type="PIRSR" id="PIRSR005902-1"/>
    </source>
</evidence>